<evidence type="ECO:0000313" key="2">
    <source>
        <dbReference type="Proteomes" id="UP001219518"/>
    </source>
</evidence>
<organism evidence="1 2">
    <name type="scientific">Frankliniella fusca</name>
    <dbReference type="NCBI Taxonomy" id="407009"/>
    <lineage>
        <taxon>Eukaryota</taxon>
        <taxon>Metazoa</taxon>
        <taxon>Ecdysozoa</taxon>
        <taxon>Arthropoda</taxon>
        <taxon>Hexapoda</taxon>
        <taxon>Insecta</taxon>
        <taxon>Pterygota</taxon>
        <taxon>Neoptera</taxon>
        <taxon>Paraneoptera</taxon>
        <taxon>Thysanoptera</taxon>
        <taxon>Terebrantia</taxon>
        <taxon>Thripoidea</taxon>
        <taxon>Thripidae</taxon>
        <taxon>Frankliniella</taxon>
    </lineage>
</organism>
<protein>
    <submittedName>
        <fullName evidence="1">Abscission/NoCut checkpoint regulator</fullName>
    </submittedName>
</protein>
<dbReference type="PANTHER" id="PTHR46603:SF1">
    <property type="entry name" value="ABSCISSION_NOCUT CHECKPOINT REGULATOR"/>
    <property type="match status" value="1"/>
</dbReference>
<dbReference type="PANTHER" id="PTHR46603">
    <property type="entry name" value="ABSCISSION/NOCUT CHECKPOINT REGULATOR"/>
    <property type="match status" value="1"/>
</dbReference>
<reference evidence="1" key="2">
    <citation type="journal article" date="2023" name="BMC Genomics">
        <title>Pest status, molecular evolution, and epigenetic factors derived from the genome assembly of Frankliniella fusca, a thysanopteran phytovirus vector.</title>
        <authorList>
            <person name="Catto M.A."/>
            <person name="Labadie P.E."/>
            <person name="Jacobson A.L."/>
            <person name="Kennedy G.G."/>
            <person name="Srinivasan R."/>
            <person name="Hunt B.G."/>
        </authorList>
    </citation>
    <scope>NUCLEOTIDE SEQUENCE</scope>
    <source>
        <strain evidence="1">PL_HMW_Pooled</strain>
    </source>
</reference>
<dbReference type="GO" id="GO:0044878">
    <property type="term" value="P:mitotic cytokinesis checkpoint signaling"/>
    <property type="evidence" value="ECO:0007669"/>
    <property type="project" value="TreeGrafter"/>
</dbReference>
<dbReference type="SUPFAM" id="SSF57845">
    <property type="entry name" value="B-box zinc-binding domain"/>
    <property type="match status" value="1"/>
</dbReference>
<name>A0AAE1HJ15_9NEOP</name>
<reference evidence="1" key="1">
    <citation type="submission" date="2021-07" db="EMBL/GenBank/DDBJ databases">
        <authorList>
            <person name="Catto M.A."/>
            <person name="Jacobson A."/>
            <person name="Kennedy G."/>
            <person name="Labadie P."/>
            <person name="Hunt B.G."/>
            <person name="Srinivasan R."/>
        </authorList>
    </citation>
    <scope>NUCLEOTIDE SEQUENCE</scope>
    <source>
        <strain evidence="1">PL_HMW_Pooled</strain>
        <tissue evidence="1">Head</tissue>
    </source>
</reference>
<dbReference type="Proteomes" id="UP001219518">
    <property type="component" value="Unassembled WGS sequence"/>
</dbReference>
<proteinExistence type="predicted"/>
<dbReference type="GO" id="GO:0009838">
    <property type="term" value="P:abscission"/>
    <property type="evidence" value="ECO:0007669"/>
    <property type="project" value="TreeGrafter"/>
</dbReference>
<dbReference type="GO" id="GO:0030496">
    <property type="term" value="C:midbody"/>
    <property type="evidence" value="ECO:0007669"/>
    <property type="project" value="TreeGrafter"/>
</dbReference>
<gene>
    <name evidence="1" type="ORF">KUF71_011677</name>
</gene>
<dbReference type="CDD" id="cd19817">
    <property type="entry name" value="Bbox1_ANCHR-like"/>
    <property type="match status" value="1"/>
</dbReference>
<dbReference type="GO" id="GO:0032266">
    <property type="term" value="F:phosphatidylinositol-3-phosphate binding"/>
    <property type="evidence" value="ECO:0007669"/>
    <property type="project" value="TreeGrafter"/>
</dbReference>
<comment type="caution">
    <text evidence="1">The sequence shown here is derived from an EMBL/GenBank/DDBJ whole genome shotgun (WGS) entry which is preliminary data.</text>
</comment>
<dbReference type="GO" id="GO:0032154">
    <property type="term" value="C:cleavage furrow"/>
    <property type="evidence" value="ECO:0007669"/>
    <property type="project" value="TreeGrafter"/>
</dbReference>
<dbReference type="EMBL" id="JAHWGI010001072">
    <property type="protein sequence ID" value="KAK3922182.1"/>
    <property type="molecule type" value="Genomic_DNA"/>
</dbReference>
<sequence>MSMQQEAVWICKGLPPDAFMKRLEALDSSFKPPVTIYRSEPRMQKLMKGLSSTDLEIVRRLEKLREDKRVQDIPSEDDIARRLALLKGQDIDQPSNKPARLQIHALGEQMTQDLVTQCREEVNLDDKSSTPIDDIAERLNRLKNRGTGSQEPSIPGQSVKENNHAITLDEIAQLLAQCKMEAAESGKQPDLATIVSLEKLRTRLLQQNEKMEHDPSSDEDDDKAVAKILSRVQAEVDLDRSLGLNDDPEDVDIDMGEGNNQEELPWCIICNEDAKIRCLGCDRDLYCKSCFQEGHADEDMRSHSIEPFKKK</sequence>
<dbReference type="InterPro" id="IPR044553">
    <property type="entry name" value="Bbox1_ANCHR"/>
</dbReference>
<keyword evidence="2" id="KW-1185">Reference proteome</keyword>
<dbReference type="AlphaFoldDB" id="A0AAE1HJ15"/>
<evidence type="ECO:0000313" key="1">
    <source>
        <dbReference type="EMBL" id="KAK3922182.1"/>
    </source>
</evidence>
<dbReference type="Pfam" id="PF22586">
    <property type="entry name" value="ANCHR-like_BBOX"/>
    <property type="match status" value="1"/>
</dbReference>
<dbReference type="GO" id="GO:0005813">
    <property type="term" value="C:centrosome"/>
    <property type="evidence" value="ECO:0007669"/>
    <property type="project" value="TreeGrafter"/>
</dbReference>
<accession>A0AAE1HJ15</accession>